<accession>A0AA36JFC7</accession>
<dbReference type="GO" id="GO:0005524">
    <property type="term" value="F:ATP binding"/>
    <property type="evidence" value="ECO:0007669"/>
    <property type="project" value="UniProtKB-KW"/>
</dbReference>
<evidence type="ECO:0000256" key="3">
    <source>
        <dbReference type="ARBA" id="ARBA00022741"/>
    </source>
</evidence>
<keyword evidence="3" id="KW-0547">Nucleotide-binding</keyword>
<dbReference type="Gene3D" id="3.40.50.410">
    <property type="entry name" value="von Willebrand factor, type A domain"/>
    <property type="match status" value="1"/>
</dbReference>
<dbReference type="PANTHER" id="PTHR45992">
    <property type="entry name" value="EUKARYOTIC ELONGATION FACTOR 2 KINASE-RELATED"/>
    <property type="match status" value="1"/>
</dbReference>
<keyword evidence="8" id="KW-1185">Reference proteome</keyword>
<dbReference type="EMBL" id="CAUJNA010003521">
    <property type="protein sequence ID" value="CAJ1404041.1"/>
    <property type="molecule type" value="Genomic_DNA"/>
</dbReference>
<protein>
    <recommendedName>
        <fullName evidence="6">Alpha-type protein kinase domain-containing protein</fullName>
    </recommendedName>
</protein>
<name>A0AA36JFC7_9DINO</name>
<comment type="caution">
    <text evidence="7">The sequence shown here is derived from an EMBL/GenBank/DDBJ whole genome shotgun (WGS) entry which is preliminary data.</text>
</comment>
<evidence type="ECO:0000259" key="6">
    <source>
        <dbReference type="Pfam" id="PF02816"/>
    </source>
</evidence>
<evidence type="ECO:0000256" key="4">
    <source>
        <dbReference type="ARBA" id="ARBA00022777"/>
    </source>
</evidence>
<evidence type="ECO:0000256" key="1">
    <source>
        <dbReference type="ARBA" id="ARBA00022527"/>
    </source>
</evidence>
<feature type="domain" description="Alpha-type protein kinase" evidence="6">
    <location>
        <begin position="254"/>
        <end position="391"/>
    </location>
</feature>
<dbReference type="AlphaFoldDB" id="A0AA36JFC7"/>
<evidence type="ECO:0000256" key="5">
    <source>
        <dbReference type="ARBA" id="ARBA00022840"/>
    </source>
</evidence>
<reference evidence="7" key="1">
    <citation type="submission" date="2023-08" db="EMBL/GenBank/DDBJ databases">
        <authorList>
            <person name="Chen Y."/>
            <person name="Shah S."/>
            <person name="Dougan E. K."/>
            <person name="Thang M."/>
            <person name="Chan C."/>
        </authorList>
    </citation>
    <scope>NUCLEOTIDE SEQUENCE</scope>
</reference>
<keyword evidence="4" id="KW-0418">Kinase</keyword>
<dbReference type="InterPro" id="IPR004166">
    <property type="entry name" value="a-kinase_dom"/>
</dbReference>
<evidence type="ECO:0000313" key="8">
    <source>
        <dbReference type="Proteomes" id="UP001178507"/>
    </source>
</evidence>
<dbReference type="GO" id="GO:0004674">
    <property type="term" value="F:protein serine/threonine kinase activity"/>
    <property type="evidence" value="ECO:0007669"/>
    <property type="project" value="UniProtKB-KW"/>
</dbReference>
<dbReference type="CDD" id="cd00198">
    <property type="entry name" value="vWFA"/>
    <property type="match status" value="1"/>
</dbReference>
<keyword evidence="2" id="KW-0808">Transferase</keyword>
<gene>
    <name evidence="7" type="ORF">EVOR1521_LOCUS26576</name>
</gene>
<keyword evidence="5" id="KW-0067">ATP-binding</keyword>
<organism evidence="7 8">
    <name type="scientific">Effrenium voratum</name>
    <dbReference type="NCBI Taxonomy" id="2562239"/>
    <lineage>
        <taxon>Eukaryota</taxon>
        <taxon>Sar</taxon>
        <taxon>Alveolata</taxon>
        <taxon>Dinophyceae</taxon>
        <taxon>Suessiales</taxon>
        <taxon>Symbiodiniaceae</taxon>
        <taxon>Effrenium</taxon>
    </lineage>
</organism>
<evidence type="ECO:0000256" key="2">
    <source>
        <dbReference type="ARBA" id="ARBA00022679"/>
    </source>
</evidence>
<dbReference type="Proteomes" id="UP001178507">
    <property type="component" value="Unassembled WGS sequence"/>
</dbReference>
<dbReference type="InterPro" id="IPR051852">
    <property type="entry name" value="Alpha-type_PK"/>
</dbReference>
<sequence length="418" mass="47425">MEVTTSAPETTLTPDVITDKMPLRRIDALRQALQQLINQQQSSGAVSDTYSLVTFSNSTYQARILCRRASDVKEALSRPEDFQPSGHIHYESLVNALPQFLAPGNKVQVVFLSDGCPSALQAHVLPELQLLAAKHLGLTIHTVGLGLCDFMILQQVLQIGRGTFSQASYEMDNLVNTFTTLSHTITVTRQIARNERTVRAVAFDSARRYGKTPVFALKRWSEAERVKFTLAHGTLKEVGRKKCLVAMHQNPIMQGAMRVVHHFRDTRKKAPMVAKFSKFVEHDDSLDYVRLFVKNTLQTRMLAHSFQHALAEAFQHKAGRARERRRQSQLQKLGIRKAPEARVPQLVCCTRCFVYQGAVKGAPSNVFIAEEFLRGSAEQGFVKWINNRGRFWCRRAARTTAWRRRPLRISAWTPRMVE</sequence>
<keyword evidence="1" id="KW-0723">Serine/threonine-protein kinase</keyword>
<dbReference type="InterPro" id="IPR036465">
    <property type="entry name" value="vWFA_dom_sf"/>
</dbReference>
<evidence type="ECO:0000313" key="7">
    <source>
        <dbReference type="EMBL" id="CAJ1404041.1"/>
    </source>
</evidence>
<proteinExistence type="predicted"/>
<dbReference type="SUPFAM" id="SSF53300">
    <property type="entry name" value="vWA-like"/>
    <property type="match status" value="1"/>
</dbReference>
<dbReference type="Pfam" id="PF02816">
    <property type="entry name" value="Alpha_kinase"/>
    <property type="match status" value="1"/>
</dbReference>